<evidence type="ECO:0000256" key="3">
    <source>
        <dbReference type="ARBA" id="ARBA00022833"/>
    </source>
</evidence>
<dbReference type="InterPro" id="IPR007588">
    <property type="entry name" value="Znf_FLYWCH"/>
</dbReference>
<feature type="non-terminal residue" evidence="5">
    <location>
        <position position="1"/>
    </location>
</feature>
<protein>
    <recommendedName>
        <fullName evidence="4">FLYWCH-type domain-containing protein</fullName>
    </recommendedName>
</protein>
<keyword evidence="2" id="KW-0863">Zinc-finger</keyword>
<comment type="caution">
    <text evidence="5">The sequence shown here is derived from an EMBL/GenBank/DDBJ whole genome shotgun (WGS) entry which is preliminary data.</text>
</comment>
<evidence type="ECO:0000256" key="2">
    <source>
        <dbReference type="ARBA" id="ARBA00022771"/>
    </source>
</evidence>
<name>A0A8S2FKH3_9BILA</name>
<dbReference type="AlphaFoldDB" id="A0A8S2FKH3"/>
<evidence type="ECO:0000313" key="6">
    <source>
        <dbReference type="EMBL" id="CAF4280440.1"/>
    </source>
</evidence>
<dbReference type="Proteomes" id="UP000677228">
    <property type="component" value="Unassembled WGS sequence"/>
</dbReference>
<evidence type="ECO:0000259" key="4">
    <source>
        <dbReference type="Pfam" id="PF04500"/>
    </source>
</evidence>
<dbReference type="EMBL" id="CAJOBA010055088">
    <property type="protein sequence ID" value="CAF4280440.1"/>
    <property type="molecule type" value="Genomic_DNA"/>
</dbReference>
<dbReference type="GO" id="GO:0008270">
    <property type="term" value="F:zinc ion binding"/>
    <property type="evidence" value="ECO:0007669"/>
    <property type="project" value="UniProtKB-KW"/>
</dbReference>
<dbReference type="Proteomes" id="UP000682733">
    <property type="component" value="Unassembled WGS sequence"/>
</dbReference>
<dbReference type="Pfam" id="PF04500">
    <property type="entry name" value="FLYWCH"/>
    <property type="match status" value="1"/>
</dbReference>
<proteinExistence type="predicted"/>
<dbReference type="EMBL" id="CAJNOK010033137">
    <property type="protein sequence ID" value="CAF1491282.1"/>
    <property type="molecule type" value="Genomic_DNA"/>
</dbReference>
<evidence type="ECO:0000256" key="1">
    <source>
        <dbReference type="ARBA" id="ARBA00022723"/>
    </source>
</evidence>
<feature type="domain" description="FLYWCH-type" evidence="4">
    <location>
        <begin position="1"/>
        <end position="54"/>
    </location>
</feature>
<organism evidence="5 7">
    <name type="scientific">Didymodactylos carnosus</name>
    <dbReference type="NCBI Taxonomy" id="1234261"/>
    <lineage>
        <taxon>Eukaryota</taxon>
        <taxon>Metazoa</taxon>
        <taxon>Spiralia</taxon>
        <taxon>Gnathifera</taxon>
        <taxon>Rotifera</taxon>
        <taxon>Eurotatoria</taxon>
        <taxon>Bdelloidea</taxon>
        <taxon>Philodinida</taxon>
        <taxon>Philodinidae</taxon>
        <taxon>Didymodactylos</taxon>
    </lineage>
</organism>
<sequence length="245" mass="27877">RDMLVIDGFEFQSKNSAKTIEIWRCANRDCGVILHTNIHDEFLRYSGKGTEHCHLPSTVRVEVRNVKQLMQERARNDLAPLQQIVEQEVRKALLTAEALALLASLPVVYALLSDRFASTYVYLINVLFTEAAPLNKKFEPSLIMSDFEPALAKAIMPEVQSPGLSSTYLDNVMICSTVRQMMALALVPEQFVPSLFPHIGEDLDDPDRDELSDLFKYFDGYWMRQIPIWNVSSLCQRTNNTCEGM</sequence>
<evidence type="ECO:0000313" key="7">
    <source>
        <dbReference type="Proteomes" id="UP000677228"/>
    </source>
</evidence>
<evidence type="ECO:0000313" key="5">
    <source>
        <dbReference type="EMBL" id="CAF1491282.1"/>
    </source>
</evidence>
<reference evidence="5" key="1">
    <citation type="submission" date="2021-02" db="EMBL/GenBank/DDBJ databases">
        <authorList>
            <person name="Nowell W R."/>
        </authorList>
    </citation>
    <scope>NUCLEOTIDE SEQUENCE</scope>
</reference>
<keyword evidence="3" id="KW-0862">Zinc</keyword>
<accession>A0A8S2FKH3</accession>
<gene>
    <name evidence="5" type="ORF">OVA965_LOCUS36509</name>
    <name evidence="6" type="ORF">TMI583_LOCUS37520</name>
</gene>
<keyword evidence="1" id="KW-0479">Metal-binding</keyword>
<dbReference type="Gene3D" id="2.20.25.240">
    <property type="match status" value="1"/>
</dbReference>